<evidence type="ECO:0000313" key="2">
    <source>
        <dbReference type="EMBL" id="CAB4600664.1"/>
    </source>
</evidence>
<dbReference type="Gene3D" id="1.20.120.450">
    <property type="entry name" value="dinb family like domain"/>
    <property type="match status" value="1"/>
</dbReference>
<gene>
    <name evidence="2" type="ORF">UFOPK1835_00372</name>
</gene>
<protein>
    <submittedName>
        <fullName evidence="2">Unannotated protein</fullName>
    </submittedName>
</protein>
<reference evidence="2" key="1">
    <citation type="submission" date="2020-05" db="EMBL/GenBank/DDBJ databases">
        <authorList>
            <person name="Chiriac C."/>
            <person name="Salcher M."/>
            <person name="Ghai R."/>
            <person name="Kavagutti S V."/>
        </authorList>
    </citation>
    <scope>NUCLEOTIDE SEQUENCE</scope>
</reference>
<evidence type="ECO:0000259" key="1">
    <source>
        <dbReference type="Pfam" id="PF11716"/>
    </source>
</evidence>
<proteinExistence type="predicted"/>
<dbReference type="AlphaFoldDB" id="A0A6J6GNK8"/>
<accession>A0A6J6GNK8</accession>
<dbReference type="InterPro" id="IPR017517">
    <property type="entry name" value="Maleyloyr_isom"/>
</dbReference>
<organism evidence="2">
    <name type="scientific">freshwater metagenome</name>
    <dbReference type="NCBI Taxonomy" id="449393"/>
    <lineage>
        <taxon>unclassified sequences</taxon>
        <taxon>metagenomes</taxon>
        <taxon>ecological metagenomes</taxon>
    </lineage>
</organism>
<dbReference type="NCBIfam" id="TIGR03086">
    <property type="entry name" value="TIGR03086 family metal-binding protein"/>
    <property type="match status" value="1"/>
</dbReference>
<feature type="domain" description="Mycothiol-dependent maleylpyruvate isomerase metal-binding" evidence="1">
    <location>
        <begin position="9"/>
        <end position="130"/>
    </location>
</feature>
<dbReference type="InterPro" id="IPR024344">
    <property type="entry name" value="MDMPI_metal-binding"/>
</dbReference>
<dbReference type="Pfam" id="PF11716">
    <property type="entry name" value="MDMPI_N"/>
    <property type="match status" value="1"/>
</dbReference>
<dbReference type="SUPFAM" id="SSF109854">
    <property type="entry name" value="DinB/YfiT-like putative metalloenzymes"/>
    <property type="match status" value="1"/>
</dbReference>
<dbReference type="InterPro" id="IPR017520">
    <property type="entry name" value="CHP03086"/>
</dbReference>
<dbReference type="InterPro" id="IPR034660">
    <property type="entry name" value="DinB/YfiT-like"/>
</dbReference>
<dbReference type="NCBIfam" id="TIGR03083">
    <property type="entry name" value="maleylpyruvate isomerase family mycothiol-dependent enzyme"/>
    <property type="match status" value="1"/>
</dbReference>
<dbReference type="EMBL" id="CAEZUP010000009">
    <property type="protein sequence ID" value="CAB4600664.1"/>
    <property type="molecule type" value="Genomic_DNA"/>
</dbReference>
<sequence length="190" mass="19870">MDNLAALPLAAARFETITALVAPSDLDRPTPCGDWTVRQLLDHVVGGNFMAAALIGGASREDAIAVLGATVADEEDPLDAVRSSLRSQAAAFDDTAALESVVHHPAMDMPGSQLLGFRVGDLLVHSWDLARAIGADETLDPEVVAVVATNIEPMRPFIGSVGMFGEGPSGTLDESADAQTLLLDLMGRRP</sequence>
<name>A0A6J6GNK8_9ZZZZ</name>
<dbReference type="GO" id="GO:0046872">
    <property type="term" value="F:metal ion binding"/>
    <property type="evidence" value="ECO:0007669"/>
    <property type="project" value="InterPro"/>
</dbReference>